<dbReference type="GO" id="GO:0004382">
    <property type="term" value="F:GDP phosphatase activity"/>
    <property type="evidence" value="ECO:0007669"/>
    <property type="project" value="TreeGrafter"/>
</dbReference>
<dbReference type="Pfam" id="PF01150">
    <property type="entry name" value="GDA1_CD39"/>
    <property type="match status" value="1"/>
</dbReference>
<dbReference type="Gene3D" id="3.30.420.40">
    <property type="match status" value="1"/>
</dbReference>
<evidence type="ECO:0008006" key="6">
    <source>
        <dbReference type="Google" id="ProtNLM"/>
    </source>
</evidence>
<reference evidence="4" key="1">
    <citation type="submission" date="2021-09" db="EMBL/GenBank/DDBJ databases">
        <title>The genome of Mauremys mutica provides insights into the evolution of semi-aquatic lifestyle.</title>
        <authorList>
            <person name="Gong S."/>
            <person name="Gao Y."/>
        </authorList>
    </citation>
    <scope>NUCLEOTIDE SEQUENCE</scope>
    <source>
        <strain evidence="4">MM-2020</strain>
        <tissue evidence="4">Muscle</tissue>
    </source>
</reference>
<evidence type="ECO:0000256" key="2">
    <source>
        <dbReference type="ARBA" id="ARBA00022801"/>
    </source>
</evidence>
<organism evidence="4 5">
    <name type="scientific">Mauremys mutica</name>
    <name type="common">yellowpond turtle</name>
    <dbReference type="NCBI Taxonomy" id="74926"/>
    <lineage>
        <taxon>Eukaryota</taxon>
        <taxon>Metazoa</taxon>
        <taxon>Chordata</taxon>
        <taxon>Craniata</taxon>
        <taxon>Vertebrata</taxon>
        <taxon>Euteleostomi</taxon>
        <taxon>Archelosauria</taxon>
        <taxon>Testudinata</taxon>
        <taxon>Testudines</taxon>
        <taxon>Cryptodira</taxon>
        <taxon>Durocryptodira</taxon>
        <taxon>Testudinoidea</taxon>
        <taxon>Geoemydidae</taxon>
        <taxon>Geoemydinae</taxon>
        <taxon>Mauremys</taxon>
    </lineage>
</organism>
<keyword evidence="5" id="KW-1185">Reference proteome</keyword>
<dbReference type="InterPro" id="IPR000407">
    <property type="entry name" value="GDA1_CD39_NTPase"/>
</dbReference>
<dbReference type="GO" id="GO:0005886">
    <property type="term" value="C:plasma membrane"/>
    <property type="evidence" value="ECO:0007669"/>
    <property type="project" value="TreeGrafter"/>
</dbReference>
<dbReference type="PANTHER" id="PTHR11782">
    <property type="entry name" value="ADENOSINE/GUANOSINE DIPHOSPHATASE"/>
    <property type="match status" value="1"/>
</dbReference>
<dbReference type="Gene3D" id="3.30.420.150">
    <property type="entry name" value="Exopolyphosphatase. Domain 2"/>
    <property type="match status" value="1"/>
</dbReference>
<dbReference type="PANTHER" id="PTHR11782:SF33">
    <property type="entry name" value="ECTONUCLEOSIDE TRIPHOSPHATE DIPHOSPHOHYDROLASE 2"/>
    <property type="match status" value="1"/>
</dbReference>
<dbReference type="Proteomes" id="UP000827986">
    <property type="component" value="Unassembled WGS sequence"/>
</dbReference>
<sequence>MSWRELLPPSLVILAGLIGILLLCVTTKDVQNPPRCKYGIVVDAGPSRTTLFIYQWSASKENNTGVISEHGSCAVQGPGISNYSGSPEEAGNSLKPCLGQAMKEIPEEQHDQTPIYLGATAGTRLLNLISPTVSDTLLAAVTATLKSYPFDFQGAEILSSQNEGVFGWVTVNYLLENFIKYGWIGRWSHSRKGTVGVMTIGGASTRVTFKIKERSTDPKNEVTLRLYGQEHRVCTHHFLCYGTDQLRKRLLLKAIQDHGYVRDVSNPCWPLSYSRAVRFGSVHDGPCTGSNGSLRTPTCEDVFHVTGSSNSSACRKLMGSLFDSSLFCGFSQCSPNGVFQPNITRFQVISEALDLVKKMTPSTDLGQAVDSFCGLSMEEVTVS</sequence>
<gene>
    <name evidence="4" type="ORF">KIL84_022024</name>
</gene>
<protein>
    <recommendedName>
        <fullName evidence="6">Ectonucleoside triphosphate diphosphohydrolase 2</fullName>
    </recommendedName>
</protein>
<proteinExistence type="inferred from homology"/>
<comment type="caution">
    <text evidence="4">The sequence shown here is derived from an EMBL/GenBank/DDBJ whole genome shotgun (WGS) entry which is preliminary data.</text>
</comment>
<dbReference type="FunFam" id="3.30.420.40:FF:000068">
    <property type="entry name" value="Ectonucleoside triphosphate diphosphohydrolase 1"/>
    <property type="match status" value="1"/>
</dbReference>
<evidence type="ECO:0000256" key="1">
    <source>
        <dbReference type="ARBA" id="ARBA00009283"/>
    </source>
</evidence>
<dbReference type="EMBL" id="JAHDVG010000472">
    <property type="protein sequence ID" value="KAH1179441.1"/>
    <property type="molecule type" value="Genomic_DNA"/>
</dbReference>
<name>A0A9D3XGT7_9SAUR</name>
<dbReference type="AlphaFoldDB" id="A0A9D3XGT7"/>
<accession>A0A9D3XGT7</accession>
<comment type="similarity">
    <text evidence="1">Belongs to the GDA1/CD39 NTPase family.</text>
</comment>
<evidence type="ECO:0000256" key="3">
    <source>
        <dbReference type="PIRSR" id="PIRSR600407-1"/>
    </source>
</evidence>
<dbReference type="GO" id="GO:0009134">
    <property type="term" value="P:nucleoside diphosphate catabolic process"/>
    <property type="evidence" value="ECO:0007669"/>
    <property type="project" value="TreeGrafter"/>
</dbReference>
<feature type="active site" description="Proton acceptor" evidence="3">
    <location>
        <position position="163"/>
    </location>
</feature>
<evidence type="ECO:0000313" key="4">
    <source>
        <dbReference type="EMBL" id="KAH1179441.1"/>
    </source>
</evidence>
<dbReference type="GO" id="GO:0045134">
    <property type="term" value="F:UDP phosphatase activity"/>
    <property type="evidence" value="ECO:0007669"/>
    <property type="project" value="TreeGrafter"/>
</dbReference>
<dbReference type="GO" id="GO:0017111">
    <property type="term" value="F:ribonucleoside triphosphate phosphatase activity"/>
    <property type="evidence" value="ECO:0007669"/>
    <property type="project" value="TreeGrafter"/>
</dbReference>
<evidence type="ECO:0000313" key="5">
    <source>
        <dbReference type="Proteomes" id="UP000827986"/>
    </source>
</evidence>
<keyword evidence="2" id="KW-0378">Hydrolase</keyword>